<sequence>MSMRRIIRSAAVLGVCLLGILSAAHADKTTTVTTMTVQRYDGGTGLPDCNSSGTGCTITITKTVVTESIIAPSGGGGGGLILQVPYTDMTGTVPRITGPVTIPLANRAITFPPTTTVTIDNSPTYPLLNGRVINISGIATDVNGGYTVLFMP</sequence>
<accession>A0A1M3KXJ8</accession>
<feature type="signal peptide" evidence="1">
    <location>
        <begin position="1"/>
        <end position="26"/>
    </location>
</feature>
<comment type="caution">
    <text evidence="2">The sequence shown here is derived from an EMBL/GenBank/DDBJ whole genome shotgun (WGS) entry which is preliminary data.</text>
</comment>
<dbReference type="AlphaFoldDB" id="A0A1M3KXJ8"/>
<evidence type="ECO:0000313" key="3">
    <source>
        <dbReference type="Proteomes" id="UP000184233"/>
    </source>
</evidence>
<feature type="chain" id="PRO_5012318684" description="DUF5666 domain-containing protein" evidence="1">
    <location>
        <begin position="27"/>
        <end position="152"/>
    </location>
</feature>
<evidence type="ECO:0000256" key="1">
    <source>
        <dbReference type="SAM" id="SignalP"/>
    </source>
</evidence>
<organism evidence="2 3">
    <name type="scientific">Candidatus Kapaibacterium thiocyanatum</name>
    <dbReference type="NCBI Taxonomy" id="1895771"/>
    <lineage>
        <taxon>Bacteria</taxon>
        <taxon>Pseudomonadati</taxon>
        <taxon>Candidatus Kapaibacteriota</taxon>
        <taxon>Candidatus Kapaibacteriia</taxon>
        <taxon>Candidatus Kapaibacteriales</taxon>
        <taxon>Candidatus Kapaibacteriaceae</taxon>
        <taxon>Candidatus Kapaibacterium</taxon>
    </lineage>
</organism>
<protein>
    <recommendedName>
        <fullName evidence="4">DUF5666 domain-containing protein</fullName>
    </recommendedName>
</protein>
<gene>
    <name evidence="2" type="ORF">BGO89_11475</name>
</gene>
<dbReference type="STRING" id="1895771.BGO89_11475"/>
<keyword evidence="1" id="KW-0732">Signal</keyword>
<dbReference type="Proteomes" id="UP000184233">
    <property type="component" value="Unassembled WGS sequence"/>
</dbReference>
<proteinExistence type="predicted"/>
<reference evidence="2 3" key="1">
    <citation type="submission" date="2016-09" db="EMBL/GenBank/DDBJ databases">
        <title>Genome-resolved meta-omics ties microbial dynamics to process performance in biotechnology for thiocyanate degradation.</title>
        <authorList>
            <person name="Kantor R.S."/>
            <person name="Huddy R.J."/>
            <person name="Iyer R."/>
            <person name="Thomas B.C."/>
            <person name="Brown C.T."/>
            <person name="Anantharaman K."/>
            <person name="Tringe S."/>
            <person name="Hettich R.L."/>
            <person name="Harrison S.T."/>
            <person name="Banfield J.F."/>
        </authorList>
    </citation>
    <scope>NUCLEOTIDE SEQUENCE [LARGE SCALE GENOMIC DNA]</scope>
    <source>
        <strain evidence="2">59-99</strain>
    </source>
</reference>
<name>A0A1M3KXJ8_9BACT</name>
<dbReference type="EMBL" id="MKVH01000024">
    <property type="protein sequence ID" value="OJX57117.1"/>
    <property type="molecule type" value="Genomic_DNA"/>
</dbReference>
<evidence type="ECO:0000313" key="2">
    <source>
        <dbReference type="EMBL" id="OJX57117.1"/>
    </source>
</evidence>
<evidence type="ECO:0008006" key="4">
    <source>
        <dbReference type="Google" id="ProtNLM"/>
    </source>
</evidence>